<dbReference type="SUPFAM" id="SSF48150">
    <property type="entry name" value="DNA-glycosylase"/>
    <property type="match status" value="1"/>
</dbReference>
<proteinExistence type="predicted"/>
<dbReference type="InterPro" id="IPR011257">
    <property type="entry name" value="DNA_glycosylase"/>
</dbReference>
<keyword evidence="2" id="KW-1185">Reference proteome</keyword>
<reference evidence="1 2" key="1">
    <citation type="submission" date="2019-04" db="EMBL/GenBank/DDBJ databases">
        <authorList>
            <person name="Jiang L."/>
        </authorList>
    </citation>
    <scope>NUCLEOTIDE SEQUENCE [LARGE SCALE GENOMIC DNA]</scope>
    <source>
        <strain evidence="1 2">YIM 131853</strain>
    </source>
</reference>
<dbReference type="GO" id="GO:0008168">
    <property type="term" value="F:methyltransferase activity"/>
    <property type="evidence" value="ECO:0007669"/>
    <property type="project" value="UniProtKB-KW"/>
</dbReference>
<accession>A0A4S4FTA8</accession>
<dbReference type="OrthoDB" id="3078554at2"/>
<dbReference type="Gene3D" id="1.10.340.30">
    <property type="entry name" value="Hypothetical protein, domain 2"/>
    <property type="match status" value="1"/>
</dbReference>
<keyword evidence="1" id="KW-0489">Methyltransferase</keyword>
<dbReference type="GO" id="GO:0032259">
    <property type="term" value="P:methylation"/>
    <property type="evidence" value="ECO:0007669"/>
    <property type="project" value="UniProtKB-KW"/>
</dbReference>
<organism evidence="1 2">
    <name type="scientific">Naasia lichenicola</name>
    <dbReference type="NCBI Taxonomy" id="2565933"/>
    <lineage>
        <taxon>Bacteria</taxon>
        <taxon>Bacillati</taxon>
        <taxon>Actinomycetota</taxon>
        <taxon>Actinomycetes</taxon>
        <taxon>Micrococcales</taxon>
        <taxon>Microbacteriaceae</taxon>
        <taxon>Naasia</taxon>
    </lineage>
</organism>
<evidence type="ECO:0000313" key="1">
    <source>
        <dbReference type="EMBL" id="THG33172.1"/>
    </source>
</evidence>
<dbReference type="Proteomes" id="UP000309133">
    <property type="component" value="Unassembled WGS sequence"/>
</dbReference>
<sequence length="145" mass="16025">MAKVTTAEDLGIDLTGGGAEALYRWFLASMLFGRPIRQEQAAETYRALEKAGLTSPKRFAEHDREGLRHILDQGGYGRFDYQMTDALHETMATIAESHGSVSELVKHAQSRADLEKKLDELKGVGPKTIEIFLREVPAEIVGSAH</sequence>
<dbReference type="RefSeq" id="WP_136425953.1">
    <property type="nucleotide sequence ID" value="NZ_SSSM01000001.1"/>
</dbReference>
<gene>
    <name evidence="1" type="ORF">E6C64_02110</name>
</gene>
<evidence type="ECO:0000313" key="2">
    <source>
        <dbReference type="Proteomes" id="UP000309133"/>
    </source>
</evidence>
<name>A0A4S4FTA8_9MICO</name>
<dbReference type="AlphaFoldDB" id="A0A4S4FTA8"/>
<dbReference type="GO" id="GO:0006281">
    <property type="term" value="P:DNA repair"/>
    <property type="evidence" value="ECO:0007669"/>
    <property type="project" value="InterPro"/>
</dbReference>
<comment type="caution">
    <text evidence="1">The sequence shown here is derived from an EMBL/GenBank/DDBJ whole genome shotgun (WGS) entry which is preliminary data.</text>
</comment>
<protein>
    <submittedName>
        <fullName evidence="1">DNA methylase</fullName>
    </submittedName>
</protein>
<dbReference type="EMBL" id="SSSM01000001">
    <property type="protein sequence ID" value="THG33172.1"/>
    <property type="molecule type" value="Genomic_DNA"/>
</dbReference>
<keyword evidence="1" id="KW-0808">Transferase</keyword>